<evidence type="ECO:0000313" key="2">
    <source>
        <dbReference type="Proteomes" id="UP000013893"/>
    </source>
</evidence>
<dbReference type="EMBL" id="CP005957">
    <property type="protein sequence ID" value="AGL62076.1"/>
    <property type="molecule type" value="Genomic_DNA"/>
</dbReference>
<accession>R4PXY8</accession>
<dbReference type="HOGENOM" id="CLU_1033218_0_0_0"/>
<name>R4PXY8_9BACT</name>
<dbReference type="KEGG" id="saal:L336_0368"/>
<evidence type="ECO:0000313" key="1">
    <source>
        <dbReference type="EMBL" id="AGL62076.1"/>
    </source>
</evidence>
<protein>
    <submittedName>
        <fullName evidence="1">Uncharacterized protein</fullName>
    </submittedName>
</protein>
<gene>
    <name evidence="1" type="ORF">L336_0368</name>
</gene>
<proteinExistence type="predicted"/>
<organism evidence="1 2">
    <name type="scientific">Candidatus Saccharimonas aalborgensis</name>
    <dbReference type="NCBI Taxonomy" id="1332188"/>
    <lineage>
        <taxon>Bacteria</taxon>
        <taxon>Candidatus Saccharimonadota</taxon>
        <taxon>Candidatus Saccharimonadia</taxon>
        <taxon>Candidatus Saccharimonadales</taxon>
        <taxon>Candidatus Saccharimonadaceae</taxon>
        <taxon>Candidatus Saccharimonas</taxon>
    </lineage>
</organism>
<dbReference type="Proteomes" id="UP000013893">
    <property type="component" value="Chromosome"/>
</dbReference>
<dbReference type="AlphaFoldDB" id="R4PXY8"/>
<keyword evidence="2" id="KW-1185">Reference proteome</keyword>
<sequence length="269" mass="31209">MTVKLPNISKMYDNSRKMNENARFWLDVVATKLYRDIHSGMDFEHNEHRWIFDWDDSLNTDENLANVAAEDKALMALKQVGAIKSGSKPNYFRDQQLEAMENLGRGAWGDKWDKTDQAHREYDYIRFIDDVDYDKFIGFCEEHGINYKGDGIPATLEIVNQTPIVRAKGKTYTLKTLSTGSTLDIIELIYAKRHFNEPTTFDDLRRWLNKPDAFSERKQLTQIYRNDSPFHSGNVLSPFADITAKTFTLKNRPQLTLKQLATIQENSIK</sequence>
<reference evidence="1 2" key="1">
    <citation type="journal article" date="2013" name="Nat. Biotechnol.">
        <title>Genome sequences of rare, uncultured bacteria obtained by differential coverage binning of multiple metagenomes.</title>
        <authorList>
            <person name="Albertsen M."/>
            <person name="Hugenholtz P."/>
            <person name="Skarshewski A."/>
            <person name="Nielsen K.L."/>
            <person name="Tyson G.W."/>
            <person name="Nielsen P.H."/>
        </authorList>
    </citation>
    <scope>NUCLEOTIDE SEQUENCE [LARGE SCALE GENOMIC DNA]</scope>
    <source>
        <strain evidence="1">TM71</strain>
    </source>
</reference>